<accession>A0A9D2PRP9</accession>
<dbReference type="Proteomes" id="UP000823863">
    <property type="component" value="Unassembled WGS sequence"/>
</dbReference>
<evidence type="ECO:0000313" key="1">
    <source>
        <dbReference type="EMBL" id="HJC65164.1"/>
    </source>
</evidence>
<proteinExistence type="predicted"/>
<organism evidence="1 2">
    <name type="scientific">Candidatus Enterocloster excrementigallinarum</name>
    <dbReference type="NCBI Taxonomy" id="2838558"/>
    <lineage>
        <taxon>Bacteria</taxon>
        <taxon>Bacillati</taxon>
        <taxon>Bacillota</taxon>
        <taxon>Clostridia</taxon>
        <taxon>Lachnospirales</taxon>
        <taxon>Lachnospiraceae</taxon>
        <taxon>Enterocloster</taxon>
    </lineage>
</organism>
<comment type="caution">
    <text evidence="1">The sequence shown here is derived from an EMBL/GenBank/DDBJ whole genome shotgun (WGS) entry which is preliminary data.</text>
</comment>
<gene>
    <name evidence="1" type="ORF">H9931_00370</name>
</gene>
<dbReference type="EMBL" id="DWWB01000002">
    <property type="protein sequence ID" value="HJC65164.1"/>
    <property type="molecule type" value="Genomic_DNA"/>
</dbReference>
<reference evidence="1" key="2">
    <citation type="submission" date="2021-04" db="EMBL/GenBank/DDBJ databases">
        <authorList>
            <person name="Gilroy R."/>
        </authorList>
    </citation>
    <scope>NUCLEOTIDE SEQUENCE</scope>
    <source>
        <strain evidence="1">CHK198-12963</strain>
    </source>
</reference>
<reference evidence="1" key="1">
    <citation type="journal article" date="2021" name="PeerJ">
        <title>Extensive microbial diversity within the chicken gut microbiome revealed by metagenomics and culture.</title>
        <authorList>
            <person name="Gilroy R."/>
            <person name="Ravi A."/>
            <person name="Getino M."/>
            <person name="Pursley I."/>
            <person name="Horton D.L."/>
            <person name="Alikhan N.F."/>
            <person name="Baker D."/>
            <person name="Gharbi K."/>
            <person name="Hall N."/>
            <person name="Watson M."/>
            <person name="Adriaenssens E.M."/>
            <person name="Foster-Nyarko E."/>
            <person name="Jarju S."/>
            <person name="Secka A."/>
            <person name="Antonio M."/>
            <person name="Oren A."/>
            <person name="Chaudhuri R.R."/>
            <person name="La Ragione R."/>
            <person name="Hildebrand F."/>
            <person name="Pallen M.J."/>
        </authorList>
    </citation>
    <scope>NUCLEOTIDE SEQUENCE</scope>
    <source>
        <strain evidence="1">CHK198-12963</strain>
    </source>
</reference>
<sequence length="79" mass="8861">MKTKAASTDKLAYIPVNRVLPVLFPSCTGKAGKDTLFFSILYQEKMCVMEFRTGEVRNLIFRVCIHCFAEKKSIIAGPS</sequence>
<name>A0A9D2PRP9_9FIRM</name>
<dbReference type="AlphaFoldDB" id="A0A9D2PRP9"/>
<evidence type="ECO:0000313" key="2">
    <source>
        <dbReference type="Proteomes" id="UP000823863"/>
    </source>
</evidence>
<protein>
    <submittedName>
        <fullName evidence="1">Uncharacterized protein</fullName>
    </submittedName>
</protein>